<organism evidence="1 2">
    <name type="scientific">Bifidobacterium tissieri</name>
    <dbReference type="NCBI Taxonomy" id="1630162"/>
    <lineage>
        <taxon>Bacteria</taxon>
        <taxon>Bacillati</taxon>
        <taxon>Actinomycetota</taxon>
        <taxon>Actinomycetes</taxon>
        <taxon>Bifidobacteriales</taxon>
        <taxon>Bifidobacteriaceae</taxon>
        <taxon>Bifidobacterium</taxon>
    </lineage>
</organism>
<name>A0A261FD84_9BIFI</name>
<reference evidence="1 2" key="1">
    <citation type="journal article" date="2017" name="BMC Genomics">
        <title>Comparative genomic and phylogenomic analyses of the Bifidobacteriaceae family.</title>
        <authorList>
            <person name="Lugli G.A."/>
            <person name="Milani C."/>
            <person name="Turroni F."/>
            <person name="Duranti S."/>
            <person name="Mancabelli L."/>
            <person name="Mangifesta M."/>
            <person name="Ferrario C."/>
            <person name="Modesto M."/>
            <person name="Mattarelli P."/>
            <person name="Jiri K."/>
            <person name="van Sinderen D."/>
            <person name="Ventura M."/>
        </authorList>
    </citation>
    <scope>NUCLEOTIDE SEQUENCE [LARGE SCALE GENOMIC DNA]</scope>
    <source>
        <strain evidence="1 2">DSM 100201</strain>
    </source>
</reference>
<sequence length="116" mass="12718">MNPATLANPDILSKTEFIQRMLKLHNEIEHDERPFIVHVTAHREGDDPRDFGTVSVTEREVQISADLDSSESETGLTGMILGMYGNLFVLTAATALATRADCKRNGASCPQSETDV</sequence>
<protein>
    <submittedName>
        <fullName evidence="1">Uncharacterized protein</fullName>
    </submittedName>
</protein>
<dbReference type="Proteomes" id="UP000216444">
    <property type="component" value="Unassembled WGS sequence"/>
</dbReference>
<dbReference type="EMBL" id="MWWV01000012">
    <property type="protein sequence ID" value="OZG56995.1"/>
    <property type="molecule type" value="Genomic_DNA"/>
</dbReference>
<proteinExistence type="predicted"/>
<accession>A0A261FD84</accession>
<dbReference type="RefSeq" id="WP_094664494.1">
    <property type="nucleotide sequence ID" value="NZ_MWWV01000012.1"/>
</dbReference>
<gene>
    <name evidence="1" type="ORF">BTIS_1657</name>
</gene>
<keyword evidence="2" id="KW-1185">Reference proteome</keyword>
<evidence type="ECO:0000313" key="2">
    <source>
        <dbReference type="Proteomes" id="UP000216444"/>
    </source>
</evidence>
<comment type="caution">
    <text evidence="1">The sequence shown here is derived from an EMBL/GenBank/DDBJ whole genome shotgun (WGS) entry which is preliminary data.</text>
</comment>
<evidence type="ECO:0000313" key="1">
    <source>
        <dbReference type="EMBL" id="OZG56995.1"/>
    </source>
</evidence>
<dbReference type="AlphaFoldDB" id="A0A261FD84"/>